<protein>
    <submittedName>
        <fullName evidence="1">Uncharacterized protein</fullName>
    </submittedName>
</protein>
<evidence type="ECO:0000313" key="1">
    <source>
        <dbReference type="EMBL" id="MCD7465056.1"/>
    </source>
</evidence>
<name>A0ABS8T139_DATST</name>
<reference evidence="1 2" key="1">
    <citation type="journal article" date="2021" name="BMC Genomics">
        <title>Datura genome reveals duplications of psychoactive alkaloid biosynthetic genes and high mutation rate following tissue culture.</title>
        <authorList>
            <person name="Rajewski A."/>
            <person name="Carter-House D."/>
            <person name="Stajich J."/>
            <person name="Litt A."/>
        </authorList>
    </citation>
    <scope>NUCLEOTIDE SEQUENCE [LARGE SCALE GENOMIC DNA]</scope>
    <source>
        <strain evidence="1">AR-01</strain>
    </source>
</reference>
<evidence type="ECO:0000313" key="2">
    <source>
        <dbReference type="Proteomes" id="UP000823775"/>
    </source>
</evidence>
<sequence length="200" mass="21202">MLAEVHRVGGEGIGARTGLHHVGCGRKGPRVLCSPTGGGMGDIGDAALLNEQATSEGVLCPLPIVNWSLLDQFINVREVTFSIIAASINEVNGLPNPTKDEFRGKDVNNNVQGLVDTLVVENKRASTTWGINRTGIKGTYFSLDLEVAAPCFVVDPSFHQCQRRDLPLGLGDALHHGPGAGQCENTNCGGMGVICIQRFV</sequence>
<keyword evidence="2" id="KW-1185">Reference proteome</keyword>
<dbReference type="EMBL" id="JACEIK010001012">
    <property type="protein sequence ID" value="MCD7465056.1"/>
    <property type="molecule type" value="Genomic_DNA"/>
</dbReference>
<dbReference type="Proteomes" id="UP000823775">
    <property type="component" value="Unassembled WGS sequence"/>
</dbReference>
<organism evidence="1 2">
    <name type="scientific">Datura stramonium</name>
    <name type="common">Jimsonweed</name>
    <name type="synonym">Common thornapple</name>
    <dbReference type="NCBI Taxonomy" id="4076"/>
    <lineage>
        <taxon>Eukaryota</taxon>
        <taxon>Viridiplantae</taxon>
        <taxon>Streptophyta</taxon>
        <taxon>Embryophyta</taxon>
        <taxon>Tracheophyta</taxon>
        <taxon>Spermatophyta</taxon>
        <taxon>Magnoliopsida</taxon>
        <taxon>eudicotyledons</taxon>
        <taxon>Gunneridae</taxon>
        <taxon>Pentapetalae</taxon>
        <taxon>asterids</taxon>
        <taxon>lamiids</taxon>
        <taxon>Solanales</taxon>
        <taxon>Solanaceae</taxon>
        <taxon>Solanoideae</taxon>
        <taxon>Datureae</taxon>
        <taxon>Datura</taxon>
    </lineage>
</organism>
<proteinExistence type="predicted"/>
<comment type="caution">
    <text evidence="1">The sequence shown here is derived from an EMBL/GenBank/DDBJ whole genome shotgun (WGS) entry which is preliminary data.</text>
</comment>
<gene>
    <name evidence="1" type="ORF">HAX54_000457</name>
</gene>
<accession>A0ABS8T139</accession>